<evidence type="ECO:0000313" key="3">
    <source>
        <dbReference type="Proteomes" id="UP000216998"/>
    </source>
</evidence>
<dbReference type="Proteomes" id="UP000216998">
    <property type="component" value="Unassembled WGS sequence"/>
</dbReference>
<protein>
    <submittedName>
        <fullName evidence="2">Uncharacterized protein</fullName>
    </submittedName>
</protein>
<reference evidence="2 3" key="1">
    <citation type="submission" date="2017-07" db="EMBL/GenBank/DDBJ databases">
        <title>Niveispirillum cyanobacteriorum sp. nov., isolated from cyanobacterial aggregates in a eutrophic lake.</title>
        <authorList>
            <person name="Cai H."/>
        </authorList>
    </citation>
    <scope>NUCLEOTIDE SEQUENCE [LARGE SCALE GENOMIC DNA]</scope>
    <source>
        <strain evidence="3">TH1-14</strain>
    </source>
</reference>
<proteinExistence type="predicted"/>
<dbReference type="AlphaFoldDB" id="A0A255Z5J0"/>
<name>A0A255Z5J0_9PROT</name>
<organism evidence="2 3">
    <name type="scientific">Niveispirillum lacus</name>
    <dbReference type="NCBI Taxonomy" id="1981099"/>
    <lineage>
        <taxon>Bacteria</taxon>
        <taxon>Pseudomonadati</taxon>
        <taxon>Pseudomonadota</taxon>
        <taxon>Alphaproteobacteria</taxon>
        <taxon>Rhodospirillales</taxon>
        <taxon>Azospirillaceae</taxon>
        <taxon>Niveispirillum</taxon>
    </lineage>
</organism>
<dbReference type="RefSeq" id="WP_094453897.1">
    <property type="nucleotide sequence ID" value="NZ_NOXU01000021.1"/>
</dbReference>
<keyword evidence="3" id="KW-1185">Reference proteome</keyword>
<evidence type="ECO:0000313" key="2">
    <source>
        <dbReference type="EMBL" id="OYQ36692.1"/>
    </source>
</evidence>
<comment type="caution">
    <text evidence="2">The sequence shown here is derived from an EMBL/GenBank/DDBJ whole genome shotgun (WGS) entry which is preliminary data.</text>
</comment>
<feature type="region of interest" description="Disordered" evidence="1">
    <location>
        <begin position="77"/>
        <end position="97"/>
    </location>
</feature>
<evidence type="ECO:0000256" key="1">
    <source>
        <dbReference type="SAM" id="MobiDB-lite"/>
    </source>
</evidence>
<accession>A0A255Z5J0</accession>
<gene>
    <name evidence="2" type="ORF">CHU95_03780</name>
</gene>
<sequence>MRFCGLGPGDGVPDANTLWDFRGTLIRVRALDALFTRLDQAIVAAGYLPMSGQIVDATLVAAPRQRNKEAEKAAIKQGKSAHEIWPDQPAKAAQKDVDARWMRRSVWTSTADVASSSTSTAGSAI</sequence>
<dbReference type="EMBL" id="NOXU01000021">
    <property type="protein sequence ID" value="OYQ36692.1"/>
    <property type="molecule type" value="Genomic_DNA"/>
</dbReference>